<dbReference type="InterPro" id="IPR050272">
    <property type="entry name" value="Isochorismatase-like_hydrls"/>
</dbReference>
<sequence>MSTALLIIDVQQALCSGTYATFDAARIIDNINGISEKLRAAGAPVIVVQHESNSGPFERDGEGWQLPAALVVKDADLRLGKQGSDAFHQTPLQTLLQSHGVSELIVCGMQSEFCVDSTVRRAMALGYPVTLVSDGHTTIANGVLSAAQISAHHNVTLSELTSYGARTRLTAAADVVIPIYV</sequence>
<dbReference type="InterPro" id="IPR036380">
    <property type="entry name" value="Isochorismatase-like_sf"/>
</dbReference>
<dbReference type="Proteomes" id="UP001629246">
    <property type="component" value="Unassembled WGS sequence"/>
</dbReference>
<keyword evidence="1 3" id="KW-0378">Hydrolase</keyword>
<dbReference type="RefSeq" id="WP_408156098.1">
    <property type="nucleotide sequence ID" value="NZ_JAQQFM010000003.1"/>
</dbReference>
<evidence type="ECO:0000259" key="2">
    <source>
        <dbReference type="Pfam" id="PF00857"/>
    </source>
</evidence>
<dbReference type="SUPFAM" id="SSF52499">
    <property type="entry name" value="Isochorismatase-like hydrolases"/>
    <property type="match status" value="1"/>
</dbReference>
<protein>
    <submittedName>
        <fullName evidence="3">Cysteine hydrolase family protein</fullName>
    </submittedName>
</protein>
<dbReference type="PANTHER" id="PTHR43540">
    <property type="entry name" value="PEROXYUREIDOACRYLATE/UREIDOACRYLATE AMIDOHYDROLASE-RELATED"/>
    <property type="match status" value="1"/>
</dbReference>
<dbReference type="GO" id="GO:0016787">
    <property type="term" value="F:hydrolase activity"/>
    <property type="evidence" value="ECO:0007669"/>
    <property type="project" value="UniProtKB-KW"/>
</dbReference>
<dbReference type="InterPro" id="IPR000868">
    <property type="entry name" value="Isochorismatase-like_dom"/>
</dbReference>
<evidence type="ECO:0000313" key="3">
    <source>
        <dbReference type="EMBL" id="MFL9923948.1"/>
    </source>
</evidence>
<dbReference type="PANTHER" id="PTHR43540:SF1">
    <property type="entry name" value="ISOCHORISMATASE HYDROLASE"/>
    <property type="match status" value="1"/>
</dbReference>
<reference evidence="3 4" key="1">
    <citation type="journal article" date="2024" name="Chem. Sci.">
        <title>Discovery of megapolipeptins by genome mining of a Burkholderiales bacteria collection.</title>
        <authorList>
            <person name="Paulo B.S."/>
            <person name="Recchia M.J.J."/>
            <person name="Lee S."/>
            <person name="Fergusson C.H."/>
            <person name="Romanowski S.B."/>
            <person name="Hernandez A."/>
            <person name="Krull N."/>
            <person name="Liu D.Y."/>
            <person name="Cavanagh H."/>
            <person name="Bos A."/>
            <person name="Gray C.A."/>
            <person name="Murphy B.T."/>
            <person name="Linington R.G."/>
            <person name="Eustaquio A.S."/>
        </authorList>
    </citation>
    <scope>NUCLEOTIDE SEQUENCE [LARGE SCALE GENOMIC DNA]</scope>
    <source>
        <strain evidence="3 4">RL21-008-BIB-A</strain>
    </source>
</reference>
<dbReference type="Pfam" id="PF00857">
    <property type="entry name" value="Isochorismatase"/>
    <property type="match status" value="1"/>
</dbReference>
<evidence type="ECO:0000256" key="1">
    <source>
        <dbReference type="ARBA" id="ARBA00022801"/>
    </source>
</evidence>
<name>A0ABW9A5I1_9BURK</name>
<comment type="caution">
    <text evidence="3">The sequence shown here is derived from an EMBL/GenBank/DDBJ whole genome shotgun (WGS) entry which is preliminary data.</text>
</comment>
<dbReference type="Gene3D" id="3.40.50.850">
    <property type="entry name" value="Isochorismatase-like"/>
    <property type="match status" value="1"/>
</dbReference>
<accession>A0ABW9A5I1</accession>
<evidence type="ECO:0000313" key="4">
    <source>
        <dbReference type="Proteomes" id="UP001629246"/>
    </source>
</evidence>
<keyword evidence="4" id="KW-1185">Reference proteome</keyword>
<proteinExistence type="predicted"/>
<dbReference type="CDD" id="cd01014">
    <property type="entry name" value="nicotinamidase_related"/>
    <property type="match status" value="1"/>
</dbReference>
<feature type="domain" description="Isochorismatase-like" evidence="2">
    <location>
        <begin position="3"/>
        <end position="140"/>
    </location>
</feature>
<organism evidence="3 4">
    <name type="scientific">Herbaspirillum lusitanum</name>
    <dbReference type="NCBI Taxonomy" id="213312"/>
    <lineage>
        <taxon>Bacteria</taxon>
        <taxon>Pseudomonadati</taxon>
        <taxon>Pseudomonadota</taxon>
        <taxon>Betaproteobacteria</taxon>
        <taxon>Burkholderiales</taxon>
        <taxon>Oxalobacteraceae</taxon>
        <taxon>Herbaspirillum</taxon>
    </lineage>
</organism>
<gene>
    <name evidence="3" type="ORF">PQR62_06725</name>
</gene>
<dbReference type="EMBL" id="JAQQFM010000003">
    <property type="protein sequence ID" value="MFL9923948.1"/>
    <property type="molecule type" value="Genomic_DNA"/>
</dbReference>